<dbReference type="GeneID" id="5880790"/>
<dbReference type="PANTHER" id="PTHR46550">
    <property type="entry name" value="F-BOX ONLY PROTEIN 3"/>
    <property type="match status" value="1"/>
</dbReference>
<dbReference type="Gene3D" id="1.20.1280.50">
    <property type="match status" value="1"/>
</dbReference>
<dbReference type="SMART" id="SM00256">
    <property type="entry name" value="FBOX"/>
    <property type="match status" value="1"/>
</dbReference>
<evidence type="ECO:0000256" key="1">
    <source>
        <dbReference type="ARBA" id="ARBA00004906"/>
    </source>
</evidence>
<dbReference type="SUPFAM" id="SSF81383">
    <property type="entry name" value="F-box domain"/>
    <property type="match status" value="1"/>
</dbReference>
<dbReference type="VEuPathDB" id="AmoebaDB:EDI_011770"/>
<dbReference type="EMBL" id="DS548645">
    <property type="protein sequence ID" value="EDR27970.1"/>
    <property type="molecule type" value="Genomic_DNA"/>
</dbReference>
<keyword evidence="2" id="KW-0833">Ubl conjugation pathway</keyword>
<organism evidence="5">
    <name type="scientific">Entamoeba dispar (strain ATCC PRA-260 / SAW760)</name>
    <dbReference type="NCBI Taxonomy" id="370354"/>
    <lineage>
        <taxon>Eukaryota</taxon>
        <taxon>Amoebozoa</taxon>
        <taxon>Evosea</taxon>
        <taxon>Archamoebae</taxon>
        <taxon>Mastigamoebida</taxon>
        <taxon>Entamoebidae</taxon>
        <taxon>Entamoeba</taxon>
    </lineage>
</organism>
<accession>B0EBY5</accession>
<evidence type="ECO:0000259" key="3">
    <source>
        <dbReference type="PROSITE" id="PS50181"/>
    </source>
</evidence>
<dbReference type="Proteomes" id="UP000008076">
    <property type="component" value="Unassembled WGS sequence"/>
</dbReference>
<dbReference type="KEGG" id="edi:EDI_011770"/>
<dbReference type="OMA" id="VDTYFYI"/>
<sequence length="800" mass="93869">MNATTQKIIEEYHNINLKEYNKIPNILSPPPNCLQSYELGRNGTLKVLTEALSPFKLNQIKTVFENREVFYSLFPEITQISFEGNKVECKSSWIIWNVLQEYKFIENVICFPNEIFHIESNYWPKYVEYYLFCCEKHLSGTRIVIEIKFNTTKINKNEFVWFLNNERSFIYNLNEIIKNDQESLLLLNLEREFYTRLNQISLYQITLYSSESILMKTNNQYDEIIITGKSRYANSIKILLESLYSHFLQSPLFPKCKILKQTERIVQKHAETPFFSTTPYSTDIVYCSALGEGSMFTAAQSMKCSCLLPHTPNFEVIICAELFNIGQDGKIDSIYYYHFRTPQKNNFVPYITSRTSLNLFCAFLMTRFGVENNIPSISISDVSDISLISKQMLAQAIHIKENSLKKQRKVLFPINEKETITNSILTELSNELLHQIFSYLPLEDLSSCLWTCRKLRSFILSDDLIWQNFYNLYFSISSFNQKEFHTPKPRYIETKSIAQQVLHLQNIRTRWKNKRPVIRKRIEAFVKCPVNFIFSRKKDKSFSVATSYGKIKSFEYNSFNLVKDLIINDHFITVELNHDIKCSLMISENGKIYQYFCERNKLNIIPFQQHHGCRFTDNCQNILCWEENGNIEFIDFQSQKPWYSNKFNQCHISCIDKVDTYFYISCYSDSRIIGFDSRMKEKAFETNSYNNTINTFDCFDTSLVCACNNGVISLYDYRMNRVTQNRAMQFTSINTLKVWNRRIVFGGNDRQIGLLDCTKNWFGNYQVLYTHQTPIVSIDFDDSVLISGAAGGFIIYSSFV</sequence>
<evidence type="ECO:0000256" key="2">
    <source>
        <dbReference type="ARBA" id="ARBA00022786"/>
    </source>
</evidence>
<dbReference type="InterPro" id="IPR036322">
    <property type="entry name" value="WD40_repeat_dom_sf"/>
</dbReference>
<dbReference type="InterPro" id="IPR015943">
    <property type="entry name" value="WD40/YVTN_repeat-like_dom_sf"/>
</dbReference>
<reference evidence="5" key="1">
    <citation type="submission" date="2007-12" db="EMBL/GenBank/DDBJ databases">
        <title>Annotation of Entamoeba dispar SAW760.</title>
        <authorList>
            <person name="Lorenzi H."/>
            <person name="Inman J."/>
            <person name="Schobel S."/>
            <person name="Amedeo P."/>
            <person name="Caler E."/>
        </authorList>
    </citation>
    <scope>NUCLEOTIDE SEQUENCE [LARGE SCALE GENOMIC DNA]</scope>
    <source>
        <strain evidence="5">ATCC PRA-260 / SAW760</strain>
    </source>
</reference>
<dbReference type="InterPro" id="IPR036047">
    <property type="entry name" value="F-box-like_dom_sf"/>
</dbReference>
<dbReference type="PANTHER" id="PTHR46550:SF1">
    <property type="entry name" value="F-BOX PROTEIN 3"/>
    <property type="match status" value="1"/>
</dbReference>
<comment type="pathway">
    <text evidence="1">Protein modification; protein ubiquitination.</text>
</comment>
<name>B0EBY5_ENTDS</name>
<proteinExistence type="predicted"/>
<feature type="domain" description="F-box" evidence="3">
    <location>
        <begin position="422"/>
        <end position="469"/>
    </location>
</feature>
<dbReference type="Gene3D" id="2.130.10.10">
    <property type="entry name" value="YVTN repeat-like/Quinoprotein amine dehydrogenase"/>
    <property type="match status" value="1"/>
</dbReference>
<dbReference type="RefSeq" id="XP_001735825.1">
    <property type="nucleotide sequence ID" value="XM_001735773.1"/>
</dbReference>
<dbReference type="Pfam" id="PF12937">
    <property type="entry name" value="F-box-like"/>
    <property type="match status" value="1"/>
</dbReference>
<dbReference type="PROSITE" id="PS50181">
    <property type="entry name" value="FBOX"/>
    <property type="match status" value="1"/>
</dbReference>
<evidence type="ECO:0000313" key="4">
    <source>
        <dbReference type="EMBL" id="EDR27970.1"/>
    </source>
</evidence>
<dbReference type="AlphaFoldDB" id="B0EBY5"/>
<gene>
    <name evidence="4" type="ORF">EDI_011770</name>
</gene>
<dbReference type="SUPFAM" id="SSF50978">
    <property type="entry name" value="WD40 repeat-like"/>
    <property type="match status" value="1"/>
</dbReference>
<dbReference type="InterPro" id="IPR052121">
    <property type="entry name" value="F-box_SCF_Substrate_Recog"/>
</dbReference>
<keyword evidence="5" id="KW-1185">Reference proteome</keyword>
<evidence type="ECO:0000313" key="5">
    <source>
        <dbReference type="Proteomes" id="UP000008076"/>
    </source>
</evidence>
<dbReference type="GO" id="GO:0005737">
    <property type="term" value="C:cytoplasm"/>
    <property type="evidence" value="ECO:0007669"/>
    <property type="project" value="TreeGrafter"/>
</dbReference>
<dbReference type="InterPro" id="IPR001810">
    <property type="entry name" value="F-box_dom"/>
</dbReference>
<dbReference type="OrthoDB" id="2161379at2759"/>
<protein>
    <recommendedName>
        <fullName evidence="3">F-box domain-containing protein</fullName>
    </recommendedName>
</protein>
<dbReference type="eggNOG" id="ENOG502RSMT">
    <property type="taxonomic scope" value="Eukaryota"/>
</dbReference>